<sequence length="305" mass="34748">MHDRLQPADGVGKKLALGQLINRFIVGQLEHYIDRLPIEIKGEENLQEFVDHLRRGGSGVLSPNHMTMLDPMLVASIVKAKLSVSDLPEQPRQMVILSSKFFPDLYSELIKDKKLRSRKSVIKGLMKHFFQAMRFEGGIIHTSGEMEGIDFVPMVQHYRMGKREFRRYNSHIDGESFRQIEEAILTGSIILGVSIEGTRSNGLAPAQSGIFRIFRNLQVEDKTLMMPIAIQGIRRRPWDKKTPVVVHFGKPVSHDEIVSDAAKYGLTPPDVLILQTAGMLPDEMHGYYGGKEFQEYLFKYAREER</sequence>
<gene>
    <name evidence="1" type="ORF">UY16_C0018G0010</name>
</gene>
<evidence type="ECO:0008006" key="3">
    <source>
        <dbReference type="Google" id="ProtNLM"/>
    </source>
</evidence>
<dbReference type="Proteomes" id="UP000034739">
    <property type="component" value="Unassembled WGS sequence"/>
</dbReference>
<organism evidence="1 2">
    <name type="scientific">Candidatus Gottesmanbacteria bacterium GW2011_GWA2_47_9</name>
    <dbReference type="NCBI Taxonomy" id="1618445"/>
    <lineage>
        <taxon>Bacteria</taxon>
        <taxon>Candidatus Gottesmaniibacteriota</taxon>
    </lineage>
</organism>
<reference evidence="1 2" key="1">
    <citation type="journal article" date="2015" name="Nature">
        <title>rRNA introns, odd ribosomes, and small enigmatic genomes across a large radiation of phyla.</title>
        <authorList>
            <person name="Brown C.T."/>
            <person name="Hug L.A."/>
            <person name="Thomas B.C."/>
            <person name="Sharon I."/>
            <person name="Castelle C.J."/>
            <person name="Singh A."/>
            <person name="Wilkins M.J."/>
            <person name="Williams K.H."/>
            <person name="Banfield J.F."/>
        </authorList>
    </citation>
    <scope>NUCLEOTIDE SEQUENCE [LARGE SCALE GENOMIC DNA]</scope>
</reference>
<dbReference type="AlphaFoldDB" id="A0A0G1X038"/>
<proteinExistence type="predicted"/>
<dbReference type="EMBL" id="LCOY01000018">
    <property type="protein sequence ID" value="KKU87805.1"/>
    <property type="molecule type" value="Genomic_DNA"/>
</dbReference>
<dbReference type="SUPFAM" id="SSF69593">
    <property type="entry name" value="Glycerol-3-phosphate (1)-acyltransferase"/>
    <property type="match status" value="2"/>
</dbReference>
<evidence type="ECO:0000313" key="1">
    <source>
        <dbReference type="EMBL" id="KKU87805.1"/>
    </source>
</evidence>
<comment type="caution">
    <text evidence="1">The sequence shown here is derived from an EMBL/GenBank/DDBJ whole genome shotgun (WGS) entry which is preliminary data.</text>
</comment>
<protein>
    <recommendedName>
        <fullName evidence="3">Phospholipid/glycerol acyltransferase domain-containing protein</fullName>
    </recommendedName>
</protein>
<evidence type="ECO:0000313" key="2">
    <source>
        <dbReference type="Proteomes" id="UP000034739"/>
    </source>
</evidence>
<accession>A0A0G1X038</accession>
<name>A0A0G1X038_9BACT</name>